<evidence type="ECO:0000313" key="2">
    <source>
        <dbReference type="EMBL" id="TDP58974.1"/>
    </source>
</evidence>
<dbReference type="InterPro" id="IPR006640">
    <property type="entry name" value="SprT-like_domain"/>
</dbReference>
<feature type="domain" description="SprT-like" evidence="1">
    <location>
        <begin position="11"/>
        <end position="174"/>
    </location>
</feature>
<keyword evidence="2" id="KW-0378">Hydrolase</keyword>
<keyword evidence="2" id="KW-0645">Protease</keyword>
<dbReference type="Pfam" id="PF10263">
    <property type="entry name" value="SprT-like"/>
    <property type="match status" value="1"/>
</dbReference>
<dbReference type="EMBL" id="SNXO01000005">
    <property type="protein sequence ID" value="TDP58974.1"/>
    <property type="molecule type" value="Genomic_DNA"/>
</dbReference>
<reference evidence="2 3" key="1">
    <citation type="submission" date="2019-03" db="EMBL/GenBank/DDBJ databases">
        <title>Genomic Encyclopedia of Type Strains, Phase IV (KMG-IV): sequencing the most valuable type-strain genomes for metagenomic binning, comparative biology and taxonomic classification.</title>
        <authorList>
            <person name="Goeker M."/>
        </authorList>
    </citation>
    <scope>NUCLEOTIDE SEQUENCE [LARGE SCALE GENOMIC DNA]</scope>
    <source>
        <strain evidence="2 3">DSM 28287</strain>
    </source>
</reference>
<gene>
    <name evidence="2" type="ORF">EV211_10544</name>
</gene>
<name>A0A4R6Q8Q9_9FIRM</name>
<comment type="caution">
    <text evidence="2">The sequence shown here is derived from an EMBL/GenBank/DDBJ whole genome shotgun (WGS) entry which is preliminary data.</text>
</comment>
<protein>
    <submittedName>
        <fullName evidence="2">Putative SprT family Zn-dependent metalloprotease</fullName>
    </submittedName>
</protein>
<dbReference type="OrthoDB" id="3191942at2"/>
<dbReference type="GO" id="GO:0008237">
    <property type="term" value="F:metallopeptidase activity"/>
    <property type="evidence" value="ECO:0007669"/>
    <property type="project" value="UniProtKB-KW"/>
</dbReference>
<dbReference type="SMART" id="SM00731">
    <property type="entry name" value="SprT"/>
    <property type="match status" value="1"/>
</dbReference>
<dbReference type="AlphaFoldDB" id="A0A4R6Q8Q9"/>
<evidence type="ECO:0000313" key="3">
    <source>
        <dbReference type="Proteomes" id="UP000295500"/>
    </source>
</evidence>
<sequence>MGTEEMDTFKDRLQKILREAITELNSIGVYPSKTVTQVNVNTRARRRLGACRQTGGKPDPSYTIEVSSICRSLGDDDLKKIVIHELLHSCPACMNHGSRWKTYARKVESELGYHIGATVDYNDIGLGNEAERNYRYRITCVDCGKKMLRMRKCKVVVHPDLYRCSACGGMLQVDEINNN</sequence>
<evidence type="ECO:0000259" key="1">
    <source>
        <dbReference type="SMART" id="SM00731"/>
    </source>
</evidence>
<keyword evidence="3" id="KW-1185">Reference proteome</keyword>
<dbReference type="GO" id="GO:0006508">
    <property type="term" value="P:proteolysis"/>
    <property type="evidence" value="ECO:0007669"/>
    <property type="project" value="UniProtKB-KW"/>
</dbReference>
<accession>A0A4R6Q8Q9</accession>
<proteinExistence type="predicted"/>
<dbReference type="GO" id="GO:0006950">
    <property type="term" value="P:response to stress"/>
    <property type="evidence" value="ECO:0007669"/>
    <property type="project" value="UniProtKB-ARBA"/>
</dbReference>
<organism evidence="2 3">
    <name type="scientific">Aminicella lysinilytica</name>
    <dbReference type="NCBI Taxonomy" id="433323"/>
    <lineage>
        <taxon>Bacteria</taxon>
        <taxon>Bacillati</taxon>
        <taxon>Bacillota</taxon>
        <taxon>Clostridia</taxon>
        <taxon>Peptostreptococcales</taxon>
        <taxon>Anaerovoracaceae</taxon>
        <taxon>Aminicella</taxon>
    </lineage>
</organism>
<dbReference type="RefSeq" id="WP_133527799.1">
    <property type="nucleotide sequence ID" value="NZ_SNXO01000005.1"/>
</dbReference>
<dbReference type="Proteomes" id="UP000295500">
    <property type="component" value="Unassembled WGS sequence"/>
</dbReference>
<keyword evidence="2" id="KW-0482">Metalloprotease</keyword>